<proteinExistence type="predicted"/>
<dbReference type="PANTHER" id="PTHR34236:SF1">
    <property type="entry name" value="DIMETHYL SULFOXIDE REDUCTASE TRANSCRIPTIONAL ACTIVATOR"/>
    <property type="match status" value="1"/>
</dbReference>
<dbReference type="Proteomes" id="UP000273828">
    <property type="component" value="Unassembled WGS sequence"/>
</dbReference>
<gene>
    <name evidence="5" type="ORF">EA462_06675</name>
</gene>
<dbReference type="AlphaFoldDB" id="A0A3N6LPZ7"/>
<dbReference type="InterPro" id="IPR007050">
    <property type="entry name" value="HTH_bacterioopsin"/>
</dbReference>
<feature type="domain" description="HTH bat-type" evidence="3">
    <location>
        <begin position="157"/>
        <end position="208"/>
    </location>
</feature>
<evidence type="ECO:0000259" key="4">
    <source>
        <dbReference type="Pfam" id="PF15915"/>
    </source>
</evidence>
<evidence type="ECO:0000256" key="2">
    <source>
        <dbReference type="ARBA" id="ARBA00023163"/>
    </source>
</evidence>
<dbReference type="Pfam" id="PF15915">
    <property type="entry name" value="BAT"/>
    <property type="match status" value="1"/>
</dbReference>
<dbReference type="Pfam" id="PF04967">
    <property type="entry name" value="HTH_10"/>
    <property type="match status" value="1"/>
</dbReference>
<evidence type="ECO:0000256" key="1">
    <source>
        <dbReference type="ARBA" id="ARBA00023015"/>
    </source>
</evidence>
<keyword evidence="2" id="KW-0804">Transcription</keyword>
<dbReference type="EMBL" id="REFY01000002">
    <property type="protein sequence ID" value="RQG91628.1"/>
    <property type="molecule type" value="Genomic_DNA"/>
</dbReference>
<keyword evidence="6" id="KW-1185">Reference proteome</keyword>
<reference evidence="5 6" key="1">
    <citation type="submission" date="2018-10" db="EMBL/GenBank/DDBJ databases">
        <title>Natrarchaeobius chitinivorans gen. nov., sp. nov., and Natrarchaeobius haloalkaliphilus sp. nov., alkaliphilic, chitin-utilizing haloarchaea from hypersaline alkaline lakes.</title>
        <authorList>
            <person name="Sorokin D.Y."/>
            <person name="Elcheninov A.G."/>
            <person name="Kostrikina N.A."/>
            <person name="Bale N.J."/>
            <person name="Sinninghe Damste J.S."/>
            <person name="Khijniak T.V."/>
            <person name="Kublanov I.V."/>
            <person name="Toshchakov S.V."/>
        </authorList>
    </citation>
    <scope>NUCLEOTIDE SEQUENCE [LARGE SCALE GENOMIC DNA]</scope>
    <source>
        <strain evidence="5 6">AArcht-Sl</strain>
    </source>
</reference>
<protein>
    <recommendedName>
        <fullName evidence="7">Bacterio-opsin activator</fullName>
    </recommendedName>
</protein>
<comment type="caution">
    <text evidence="5">The sequence shown here is derived from an EMBL/GenBank/DDBJ whole genome shotgun (WGS) entry which is preliminary data.</text>
</comment>
<evidence type="ECO:0000313" key="6">
    <source>
        <dbReference type="Proteomes" id="UP000273828"/>
    </source>
</evidence>
<accession>A0A3N6LPZ7</accession>
<sequence>MTLLAEFSISASNFSFGAVLADHDDLLIEFESVVPTHRGLMPFVFIWDGDEHDEIEAEIRSDPTIDRVDEVERFEDGRLYRVAWNDSVEGLASAIRESGATLIEAVGVDDRWTFEIRFRDQERIEQFQELVLEYDLELQLERLSTELEVDPGMEYDLTDKQYETLVTAFEYGFFENPKEVSLAELGAELDISDAAATGRLRRGMANLLSQTVMRREGTDIE</sequence>
<evidence type="ECO:0000313" key="5">
    <source>
        <dbReference type="EMBL" id="RQG91628.1"/>
    </source>
</evidence>
<dbReference type="OrthoDB" id="202021at2157"/>
<name>A0A3N6LPZ7_9EURY</name>
<dbReference type="RefSeq" id="WP_124177758.1">
    <property type="nucleotide sequence ID" value="NZ_REFY01000002.1"/>
</dbReference>
<evidence type="ECO:0000259" key="3">
    <source>
        <dbReference type="Pfam" id="PF04967"/>
    </source>
</evidence>
<evidence type="ECO:0008006" key="7">
    <source>
        <dbReference type="Google" id="ProtNLM"/>
    </source>
</evidence>
<dbReference type="InterPro" id="IPR031803">
    <property type="entry name" value="BAT_GAF/HTH-assoc"/>
</dbReference>
<organism evidence="5 6">
    <name type="scientific">Natrarchaeobius halalkaliphilus</name>
    <dbReference type="NCBI Taxonomy" id="1679091"/>
    <lineage>
        <taxon>Archaea</taxon>
        <taxon>Methanobacteriati</taxon>
        <taxon>Methanobacteriota</taxon>
        <taxon>Stenosarchaea group</taxon>
        <taxon>Halobacteria</taxon>
        <taxon>Halobacteriales</taxon>
        <taxon>Natrialbaceae</taxon>
        <taxon>Natrarchaeobius</taxon>
    </lineage>
</organism>
<dbReference type="PANTHER" id="PTHR34236">
    <property type="entry name" value="DIMETHYL SULFOXIDE REDUCTASE TRANSCRIPTIONAL ACTIVATOR"/>
    <property type="match status" value="1"/>
</dbReference>
<keyword evidence="1" id="KW-0805">Transcription regulation</keyword>
<feature type="domain" description="Bacterioopsin transcriptional activator GAF and HTH associated" evidence="4">
    <location>
        <begin position="6"/>
        <end position="131"/>
    </location>
</feature>